<protein>
    <recommendedName>
        <fullName evidence="4">Gelsolin-like domain-containing protein</fullName>
    </recommendedName>
</protein>
<dbReference type="GO" id="GO:0008154">
    <property type="term" value="P:actin polymerization or depolymerization"/>
    <property type="evidence" value="ECO:0007669"/>
    <property type="project" value="TreeGrafter"/>
</dbReference>
<dbReference type="PANTHER" id="PTHR11977:SF45">
    <property type="entry name" value="SUPERVILLIN"/>
    <property type="match status" value="1"/>
</dbReference>
<accession>A0A4W3HQY4</accession>
<dbReference type="PANTHER" id="PTHR11977">
    <property type="entry name" value="VILLIN"/>
    <property type="match status" value="1"/>
</dbReference>
<dbReference type="GO" id="GO:0005737">
    <property type="term" value="C:cytoplasm"/>
    <property type="evidence" value="ECO:0007669"/>
    <property type="project" value="TreeGrafter"/>
</dbReference>
<dbReference type="Proteomes" id="UP000314986">
    <property type="component" value="Unassembled WGS sequence"/>
</dbReference>
<dbReference type="STRING" id="7868.ENSCMIP00000018586"/>
<dbReference type="Gene3D" id="3.40.20.10">
    <property type="entry name" value="Severin"/>
    <property type="match status" value="1"/>
</dbReference>
<dbReference type="GO" id="GO:0005546">
    <property type="term" value="F:phosphatidylinositol-4,5-bisphosphate binding"/>
    <property type="evidence" value="ECO:0007669"/>
    <property type="project" value="TreeGrafter"/>
</dbReference>
<dbReference type="Ensembl" id="ENSCMIT00000018936.1">
    <property type="protein sequence ID" value="ENSCMIP00000018586.1"/>
    <property type="gene ID" value="ENSCMIG00000008737.1"/>
</dbReference>
<proteinExistence type="predicted"/>
<name>A0A4W3HQY4_CALMI</name>
<dbReference type="InterPro" id="IPR007122">
    <property type="entry name" value="Villin/Gelsolin"/>
</dbReference>
<dbReference type="GO" id="GO:0051015">
    <property type="term" value="F:actin filament binding"/>
    <property type="evidence" value="ECO:0007669"/>
    <property type="project" value="InterPro"/>
</dbReference>
<dbReference type="GO" id="GO:0015629">
    <property type="term" value="C:actin cytoskeleton"/>
    <property type="evidence" value="ECO:0007669"/>
    <property type="project" value="TreeGrafter"/>
</dbReference>
<keyword evidence="3" id="KW-1185">Reference proteome</keyword>
<dbReference type="GeneTree" id="ENSGT00940000166361"/>
<evidence type="ECO:0000313" key="2">
    <source>
        <dbReference type="Ensembl" id="ENSCMIP00000018586.1"/>
    </source>
</evidence>
<organism evidence="2 3">
    <name type="scientific">Callorhinchus milii</name>
    <name type="common">Ghost shark</name>
    <dbReference type="NCBI Taxonomy" id="7868"/>
    <lineage>
        <taxon>Eukaryota</taxon>
        <taxon>Metazoa</taxon>
        <taxon>Chordata</taxon>
        <taxon>Craniata</taxon>
        <taxon>Vertebrata</taxon>
        <taxon>Chondrichthyes</taxon>
        <taxon>Holocephali</taxon>
        <taxon>Chimaeriformes</taxon>
        <taxon>Callorhinchidae</taxon>
        <taxon>Callorhinchus</taxon>
    </lineage>
</organism>
<reference evidence="3" key="2">
    <citation type="journal article" date="2007" name="PLoS Biol.">
        <title>Survey sequencing and comparative analysis of the elephant shark (Callorhinchus milii) genome.</title>
        <authorList>
            <person name="Venkatesh B."/>
            <person name="Kirkness E.F."/>
            <person name="Loh Y.H."/>
            <person name="Halpern A.L."/>
            <person name="Lee A.P."/>
            <person name="Johnson J."/>
            <person name="Dandona N."/>
            <person name="Viswanathan L.D."/>
            <person name="Tay A."/>
            <person name="Venter J.C."/>
            <person name="Strausberg R.L."/>
            <person name="Brenner S."/>
        </authorList>
    </citation>
    <scope>NUCLEOTIDE SEQUENCE [LARGE SCALE GENOMIC DNA]</scope>
</reference>
<evidence type="ECO:0000256" key="1">
    <source>
        <dbReference type="SAM" id="MobiDB-lite"/>
    </source>
</evidence>
<dbReference type="GO" id="GO:0051016">
    <property type="term" value="P:barbed-end actin filament capping"/>
    <property type="evidence" value="ECO:0007669"/>
    <property type="project" value="TreeGrafter"/>
</dbReference>
<dbReference type="InterPro" id="IPR029006">
    <property type="entry name" value="ADF-H/Gelsolin-like_dom_sf"/>
</dbReference>
<dbReference type="GO" id="GO:0051014">
    <property type="term" value="P:actin filament severing"/>
    <property type="evidence" value="ECO:0007669"/>
    <property type="project" value="TreeGrafter"/>
</dbReference>
<dbReference type="SUPFAM" id="SSF55753">
    <property type="entry name" value="Actin depolymerizing proteins"/>
    <property type="match status" value="1"/>
</dbReference>
<reference evidence="2" key="4">
    <citation type="submission" date="2025-08" db="UniProtKB">
        <authorList>
            <consortium name="Ensembl"/>
        </authorList>
    </citation>
    <scope>IDENTIFICATION</scope>
</reference>
<evidence type="ECO:0008006" key="4">
    <source>
        <dbReference type="Google" id="ProtNLM"/>
    </source>
</evidence>
<dbReference type="InParanoid" id="A0A4W3HQY4"/>
<evidence type="ECO:0000313" key="3">
    <source>
        <dbReference type="Proteomes" id="UP000314986"/>
    </source>
</evidence>
<dbReference type="SMART" id="SM00262">
    <property type="entry name" value="GEL"/>
    <property type="match status" value="1"/>
</dbReference>
<feature type="region of interest" description="Disordered" evidence="1">
    <location>
        <begin position="236"/>
        <end position="266"/>
    </location>
</feature>
<reference evidence="3" key="3">
    <citation type="journal article" date="2014" name="Nature">
        <title>Elephant shark genome provides unique insights into gnathostome evolution.</title>
        <authorList>
            <consortium name="International Elephant Shark Genome Sequencing Consortium"/>
            <person name="Venkatesh B."/>
            <person name="Lee A.P."/>
            <person name="Ravi V."/>
            <person name="Maurya A.K."/>
            <person name="Lian M.M."/>
            <person name="Swann J.B."/>
            <person name="Ohta Y."/>
            <person name="Flajnik M.F."/>
            <person name="Sutoh Y."/>
            <person name="Kasahara M."/>
            <person name="Hoon S."/>
            <person name="Gangu V."/>
            <person name="Roy S.W."/>
            <person name="Irimia M."/>
            <person name="Korzh V."/>
            <person name="Kondrychyn I."/>
            <person name="Lim Z.W."/>
            <person name="Tay B.H."/>
            <person name="Tohari S."/>
            <person name="Kong K.W."/>
            <person name="Ho S."/>
            <person name="Lorente-Galdos B."/>
            <person name="Quilez J."/>
            <person name="Marques-Bonet T."/>
            <person name="Raney B.J."/>
            <person name="Ingham P.W."/>
            <person name="Tay A."/>
            <person name="Hillier L.W."/>
            <person name="Minx P."/>
            <person name="Boehm T."/>
            <person name="Wilson R.K."/>
            <person name="Brenner S."/>
            <person name="Warren W.C."/>
        </authorList>
    </citation>
    <scope>NUCLEOTIDE SEQUENCE [LARGE SCALE GENOMIC DNA]</scope>
</reference>
<sequence length="266" mass="27201">MLLEGVDVRRGYGKVSLGEGRAAEVSTVAVRVWHVAECEHRPLSPESHGQLHEADTYVVHWRYTVTSLVSRRGADQCGAQALGKERSCYFFWQGRASSTGGRAAAALVTVELGKESEAQVLVSQGKEPPCFLQLFRGAMVVHAGHREALRSPGLRPSPCGGEGAGGCAGGEVGERGLGCGAVPSGGSPTFSLSLCVSPRPLAAVPGAGGVGRGGGAAGGGVCVCQSAVTGIAGAGQRGAWPPCPVARQQSPAQRQGRGSHRLPMAD</sequence>
<reference evidence="2" key="5">
    <citation type="submission" date="2025-09" db="UniProtKB">
        <authorList>
            <consortium name="Ensembl"/>
        </authorList>
    </citation>
    <scope>IDENTIFICATION</scope>
</reference>
<reference evidence="3" key="1">
    <citation type="journal article" date="2006" name="Science">
        <title>Ancient noncoding elements conserved in the human genome.</title>
        <authorList>
            <person name="Venkatesh B."/>
            <person name="Kirkness E.F."/>
            <person name="Loh Y.H."/>
            <person name="Halpern A.L."/>
            <person name="Lee A.P."/>
            <person name="Johnson J."/>
            <person name="Dandona N."/>
            <person name="Viswanathan L.D."/>
            <person name="Tay A."/>
            <person name="Venter J.C."/>
            <person name="Strausberg R.L."/>
            <person name="Brenner S."/>
        </authorList>
    </citation>
    <scope>NUCLEOTIDE SEQUENCE [LARGE SCALE GENOMIC DNA]</scope>
</reference>
<dbReference type="AlphaFoldDB" id="A0A4W3HQY4"/>